<dbReference type="Pfam" id="PF19575">
    <property type="entry name" value="HTH_58"/>
    <property type="match status" value="1"/>
</dbReference>
<evidence type="ECO:0000259" key="2">
    <source>
        <dbReference type="Pfam" id="PF19575"/>
    </source>
</evidence>
<sequence length="92" mass="10153">MCQTRPRAGLSSYAEVVKAARGWCGDVATTTRSNKLRDRQLVELRNAYERGASIRTLAASTGRSYGSIHSMLRESGAVMRSRGGPNHRTRSR</sequence>
<organism evidence="3 4">
    <name type="scientific">Mycolicibacter hiberniae</name>
    <dbReference type="NCBI Taxonomy" id="29314"/>
    <lineage>
        <taxon>Bacteria</taxon>
        <taxon>Bacillati</taxon>
        <taxon>Actinomycetota</taxon>
        <taxon>Actinomycetes</taxon>
        <taxon>Mycobacteriales</taxon>
        <taxon>Mycobacteriaceae</taxon>
        <taxon>Mycolicibacter</taxon>
    </lineage>
</organism>
<evidence type="ECO:0000313" key="4">
    <source>
        <dbReference type="Proteomes" id="UP000467260"/>
    </source>
</evidence>
<protein>
    <recommendedName>
        <fullName evidence="2">Helix-turn-helix domain-containing protein</fullName>
    </recommendedName>
</protein>
<dbReference type="EMBL" id="AP022609">
    <property type="protein sequence ID" value="BBZ23270.1"/>
    <property type="molecule type" value="Genomic_DNA"/>
</dbReference>
<feature type="region of interest" description="Disordered" evidence="1">
    <location>
        <begin position="73"/>
        <end position="92"/>
    </location>
</feature>
<proteinExistence type="predicted"/>
<dbReference type="Gene3D" id="1.10.10.60">
    <property type="entry name" value="Homeodomain-like"/>
    <property type="match status" value="1"/>
</dbReference>
<gene>
    <name evidence="3" type="ORF">MHIB_16880</name>
</gene>
<feature type="domain" description="Helix-turn-helix" evidence="2">
    <location>
        <begin position="37"/>
        <end position="86"/>
    </location>
</feature>
<name>A0A7I7X1T4_9MYCO</name>
<accession>A0A7I7X1T4</accession>
<evidence type="ECO:0000256" key="1">
    <source>
        <dbReference type="SAM" id="MobiDB-lite"/>
    </source>
</evidence>
<dbReference type="KEGG" id="mhib:MHIB_16880"/>
<dbReference type="Proteomes" id="UP000467260">
    <property type="component" value="Chromosome"/>
</dbReference>
<keyword evidence="4" id="KW-1185">Reference proteome</keyword>
<dbReference type="AlphaFoldDB" id="A0A7I7X1T4"/>
<dbReference type="InterPro" id="IPR045745">
    <property type="entry name" value="HTH_58_Actinobacteria-type"/>
</dbReference>
<evidence type="ECO:0000313" key="3">
    <source>
        <dbReference type="EMBL" id="BBZ23270.1"/>
    </source>
</evidence>
<reference evidence="3 4" key="1">
    <citation type="journal article" date="2019" name="Emerg. Microbes Infect.">
        <title>Comprehensive subspecies identification of 175 nontuberculous mycobacteria species based on 7547 genomic profiles.</title>
        <authorList>
            <person name="Matsumoto Y."/>
            <person name="Kinjo T."/>
            <person name="Motooka D."/>
            <person name="Nabeya D."/>
            <person name="Jung N."/>
            <person name="Uechi K."/>
            <person name="Horii T."/>
            <person name="Iida T."/>
            <person name="Fujita J."/>
            <person name="Nakamura S."/>
        </authorList>
    </citation>
    <scope>NUCLEOTIDE SEQUENCE [LARGE SCALE GENOMIC DNA]</scope>
    <source>
        <strain evidence="3 4">JCM 13571</strain>
    </source>
</reference>